<reference evidence="1 2" key="1">
    <citation type="submission" date="2021-03" db="EMBL/GenBank/DDBJ databases">
        <title>Sequencing the genomes of 1000 actinobacteria strains.</title>
        <authorList>
            <person name="Klenk H.-P."/>
        </authorList>
    </citation>
    <scope>NUCLEOTIDE SEQUENCE [LARGE SCALE GENOMIC DNA]</scope>
    <source>
        <strain evidence="1 2">DSM 46670</strain>
    </source>
</reference>
<evidence type="ECO:0000313" key="2">
    <source>
        <dbReference type="Proteomes" id="UP001519332"/>
    </source>
</evidence>
<evidence type="ECO:0000313" key="1">
    <source>
        <dbReference type="EMBL" id="MBP2321036.1"/>
    </source>
</evidence>
<proteinExistence type="predicted"/>
<dbReference type="EMBL" id="JAGINW010000001">
    <property type="protein sequence ID" value="MBP2321036.1"/>
    <property type="molecule type" value="Genomic_DNA"/>
</dbReference>
<gene>
    <name evidence="1" type="ORF">JOF56_001421</name>
</gene>
<dbReference type="RefSeq" id="WP_209635652.1">
    <property type="nucleotide sequence ID" value="NZ_JAGINW010000001.1"/>
</dbReference>
<organism evidence="1 2">
    <name type="scientific">Kibdelosporangium banguiense</name>
    <dbReference type="NCBI Taxonomy" id="1365924"/>
    <lineage>
        <taxon>Bacteria</taxon>
        <taxon>Bacillati</taxon>
        <taxon>Actinomycetota</taxon>
        <taxon>Actinomycetes</taxon>
        <taxon>Pseudonocardiales</taxon>
        <taxon>Pseudonocardiaceae</taxon>
        <taxon>Kibdelosporangium</taxon>
    </lineage>
</organism>
<sequence length="340" mass="37362">MLKRVRLGQVTCPSGQLVVSDGGYLSCWSGDRSPAEMDPVELGVDDPKIMREIAGSVDFDIVGPQAAEAAASFDRQQGKVLYDIPLSHIAPVSAEFAQHCRENGFDARLEVRSERVSHRERVHRCVAAEDGSFIVFGVPVVALGGLPADRSLAVVANQRDYGDLGLRWQDISVQITDEPAVRSVRLGHIGVDWARLAFADADALSSWRHHKPVDGLADVVFWGADIDVATEQLGADRLPEGVSGWENLDLEKAFERYEAVETWIGAGQDRRLRIDFRPHSHHYQVMREVRASENEAGTIEVAGATVLFAMTGWGDGWFPAFADFSQSGDLVALRMDLNPE</sequence>
<name>A0ABS4T9N2_9PSEU</name>
<keyword evidence="2" id="KW-1185">Reference proteome</keyword>
<protein>
    <submittedName>
        <fullName evidence="1">Uncharacterized protein</fullName>
    </submittedName>
</protein>
<dbReference type="Proteomes" id="UP001519332">
    <property type="component" value="Unassembled WGS sequence"/>
</dbReference>
<accession>A0ABS4T9N2</accession>
<comment type="caution">
    <text evidence="1">The sequence shown here is derived from an EMBL/GenBank/DDBJ whole genome shotgun (WGS) entry which is preliminary data.</text>
</comment>